<evidence type="ECO:0000313" key="9">
    <source>
        <dbReference type="Proteomes" id="UP000245870"/>
    </source>
</evidence>
<dbReference type="SUPFAM" id="SSF53383">
    <property type="entry name" value="PLP-dependent transferases"/>
    <property type="match status" value="1"/>
</dbReference>
<name>A0A2U0UNW3_9BACT</name>
<evidence type="ECO:0000259" key="7">
    <source>
        <dbReference type="Pfam" id="PF00266"/>
    </source>
</evidence>
<protein>
    <submittedName>
        <fullName evidence="8">Aspartate aminotransferase-like enzyme</fullName>
    </submittedName>
</protein>
<gene>
    <name evidence="8" type="ORF">C7379_10143</name>
</gene>
<keyword evidence="2 8" id="KW-0032">Aminotransferase</keyword>
<evidence type="ECO:0000256" key="2">
    <source>
        <dbReference type="ARBA" id="ARBA00022576"/>
    </source>
</evidence>
<sequence length="359" mass="39658">MKKLNFTVGPVMSSDAVLDVGAEQIPYFRNSDFSALMLENEELVKSFSGVDSSGRTVFMTCSGTGSMEAVVMNFFTSNDKVLIINGGTFGQRFVEICKIHQVPYSEIRPQFGCDITDEDLAQYEGKHYTGFLVNIDETSVGVLYNIERISKFCKANGLFLVVDAISSFLCDPLNMKELDVAVMITGSQKALACAPGISLITMSEKAIHRLKDSKVSSLYFDLSLALKDGERGQTPFTPAVGILRQINVRLNEIKQKGGVDVEIERVHALASDFRHKIKSLPFKIVSKSLPNAVTALTPLHAKAYDIFLKLQSEYNIWVCPNGGNLKDSVFRVGHIGYLTEKDNDVLINALEDLSRKGFL</sequence>
<dbReference type="InterPro" id="IPR015421">
    <property type="entry name" value="PyrdxlP-dep_Trfase_major"/>
</dbReference>
<evidence type="ECO:0000313" key="8">
    <source>
        <dbReference type="EMBL" id="PVX59275.1"/>
    </source>
</evidence>
<feature type="modified residue" description="N6-(pyridoxal phosphate)lysine" evidence="6">
    <location>
        <position position="189"/>
    </location>
</feature>
<dbReference type="PANTHER" id="PTHR42778">
    <property type="entry name" value="2-AMINOETHYLPHOSPHONATE--PYRUVATE TRANSAMINASE"/>
    <property type="match status" value="1"/>
</dbReference>
<organism evidence="8 9">
    <name type="scientific">Hallella colorans</name>
    <dbReference type="NCBI Taxonomy" id="1703337"/>
    <lineage>
        <taxon>Bacteria</taxon>
        <taxon>Pseudomonadati</taxon>
        <taxon>Bacteroidota</taxon>
        <taxon>Bacteroidia</taxon>
        <taxon>Bacteroidales</taxon>
        <taxon>Prevotellaceae</taxon>
        <taxon>Hallella</taxon>
    </lineage>
</organism>
<keyword evidence="9" id="KW-1185">Reference proteome</keyword>
<dbReference type="AlphaFoldDB" id="A0A2U0UNW3"/>
<evidence type="ECO:0000256" key="5">
    <source>
        <dbReference type="PIRSR" id="PIRSR000524-1"/>
    </source>
</evidence>
<keyword evidence="4 6" id="KW-0663">Pyridoxal phosphate</keyword>
<comment type="caution">
    <text evidence="8">The sequence shown here is derived from an EMBL/GenBank/DDBJ whole genome shotgun (WGS) entry which is preliminary data.</text>
</comment>
<dbReference type="InterPro" id="IPR015422">
    <property type="entry name" value="PyrdxlP-dep_Trfase_small"/>
</dbReference>
<keyword evidence="3 8" id="KW-0808">Transferase</keyword>
<dbReference type="GO" id="GO:0008483">
    <property type="term" value="F:transaminase activity"/>
    <property type="evidence" value="ECO:0007669"/>
    <property type="project" value="UniProtKB-KW"/>
</dbReference>
<comment type="cofactor">
    <cofactor evidence="1 6">
        <name>pyridoxal 5'-phosphate</name>
        <dbReference type="ChEBI" id="CHEBI:597326"/>
    </cofactor>
</comment>
<dbReference type="InterPro" id="IPR000192">
    <property type="entry name" value="Aminotrans_V_dom"/>
</dbReference>
<evidence type="ECO:0000256" key="6">
    <source>
        <dbReference type="PIRSR" id="PIRSR000524-50"/>
    </source>
</evidence>
<dbReference type="PANTHER" id="PTHR42778:SF1">
    <property type="entry name" value="2-AMINOETHYLPHOSPHONATE--PYRUVATE TRANSAMINASE"/>
    <property type="match status" value="1"/>
</dbReference>
<dbReference type="OrthoDB" id="389074at2"/>
<evidence type="ECO:0000256" key="4">
    <source>
        <dbReference type="ARBA" id="ARBA00022898"/>
    </source>
</evidence>
<dbReference type="Gene3D" id="3.40.640.10">
    <property type="entry name" value="Type I PLP-dependent aspartate aminotransferase-like (Major domain)"/>
    <property type="match status" value="1"/>
</dbReference>
<dbReference type="InterPro" id="IPR024169">
    <property type="entry name" value="SP_NH2Trfase/AEP_transaminase"/>
</dbReference>
<dbReference type="Proteomes" id="UP000245870">
    <property type="component" value="Unassembled WGS sequence"/>
</dbReference>
<dbReference type="Gene3D" id="3.90.1150.10">
    <property type="entry name" value="Aspartate Aminotransferase, domain 1"/>
    <property type="match status" value="1"/>
</dbReference>
<dbReference type="EMBL" id="QENY01000001">
    <property type="protein sequence ID" value="PVX59275.1"/>
    <property type="molecule type" value="Genomic_DNA"/>
</dbReference>
<dbReference type="RefSeq" id="WP_116615453.1">
    <property type="nucleotide sequence ID" value="NZ_QENY01000001.1"/>
</dbReference>
<proteinExistence type="predicted"/>
<dbReference type="PIRSF" id="PIRSF000524">
    <property type="entry name" value="SPT"/>
    <property type="match status" value="1"/>
</dbReference>
<evidence type="ECO:0000256" key="1">
    <source>
        <dbReference type="ARBA" id="ARBA00001933"/>
    </source>
</evidence>
<feature type="binding site" evidence="5">
    <location>
        <position position="331"/>
    </location>
    <ligand>
        <name>substrate</name>
    </ligand>
</feature>
<accession>A0A2U0UNW3</accession>
<dbReference type="InterPro" id="IPR015424">
    <property type="entry name" value="PyrdxlP-dep_Trfase"/>
</dbReference>
<feature type="domain" description="Aminotransferase class V" evidence="7">
    <location>
        <begin position="30"/>
        <end position="219"/>
    </location>
</feature>
<evidence type="ECO:0000256" key="3">
    <source>
        <dbReference type="ARBA" id="ARBA00022679"/>
    </source>
</evidence>
<dbReference type="Pfam" id="PF00266">
    <property type="entry name" value="Aminotran_5"/>
    <property type="match status" value="1"/>
</dbReference>
<reference evidence="8 9" key="1">
    <citation type="submission" date="2018-05" db="EMBL/GenBank/DDBJ databases">
        <title>Genomic Encyclopedia of Type Strains, Phase IV (KMG-IV): sequencing the most valuable type-strain genomes for metagenomic binning, comparative biology and taxonomic classification.</title>
        <authorList>
            <person name="Goeker M."/>
        </authorList>
    </citation>
    <scope>NUCLEOTIDE SEQUENCE [LARGE SCALE GENOMIC DNA]</scope>
    <source>
        <strain evidence="8 9">DSM 100333</strain>
    </source>
</reference>